<dbReference type="Proteomes" id="UP000799118">
    <property type="component" value="Unassembled WGS sequence"/>
</dbReference>
<gene>
    <name evidence="1" type="ORF">BT96DRAFT_498432</name>
</gene>
<name>A0A6A4HZI6_9AGAR</name>
<dbReference type="EMBL" id="ML769427">
    <property type="protein sequence ID" value="KAE9403193.1"/>
    <property type="molecule type" value="Genomic_DNA"/>
</dbReference>
<dbReference type="OrthoDB" id="3266299at2759"/>
<organism evidence="1 2">
    <name type="scientific">Gymnopus androsaceus JB14</name>
    <dbReference type="NCBI Taxonomy" id="1447944"/>
    <lineage>
        <taxon>Eukaryota</taxon>
        <taxon>Fungi</taxon>
        <taxon>Dikarya</taxon>
        <taxon>Basidiomycota</taxon>
        <taxon>Agaricomycotina</taxon>
        <taxon>Agaricomycetes</taxon>
        <taxon>Agaricomycetidae</taxon>
        <taxon>Agaricales</taxon>
        <taxon>Marasmiineae</taxon>
        <taxon>Omphalotaceae</taxon>
        <taxon>Gymnopus</taxon>
    </lineage>
</organism>
<proteinExistence type="predicted"/>
<dbReference type="AlphaFoldDB" id="A0A6A4HZI6"/>
<evidence type="ECO:0000313" key="1">
    <source>
        <dbReference type="EMBL" id="KAE9403193.1"/>
    </source>
</evidence>
<accession>A0A6A4HZI6</accession>
<evidence type="ECO:0000313" key="2">
    <source>
        <dbReference type="Proteomes" id="UP000799118"/>
    </source>
</evidence>
<protein>
    <submittedName>
        <fullName evidence="1">Uncharacterized protein</fullName>
    </submittedName>
</protein>
<reference evidence="1" key="1">
    <citation type="journal article" date="2019" name="Environ. Microbiol.">
        <title>Fungal ecological strategies reflected in gene transcription - a case study of two litter decomposers.</title>
        <authorList>
            <person name="Barbi F."/>
            <person name="Kohler A."/>
            <person name="Barry K."/>
            <person name="Baskaran P."/>
            <person name="Daum C."/>
            <person name="Fauchery L."/>
            <person name="Ihrmark K."/>
            <person name="Kuo A."/>
            <person name="LaButti K."/>
            <person name="Lipzen A."/>
            <person name="Morin E."/>
            <person name="Grigoriev I.V."/>
            <person name="Henrissat B."/>
            <person name="Lindahl B."/>
            <person name="Martin F."/>
        </authorList>
    </citation>
    <scope>NUCLEOTIDE SEQUENCE</scope>
    <source>
        <strain evidence="1">JB14</strain>
    </source>
</reference>
<keyword evidence="2" id="KW-1185">Reference proteome</keyword>
<sequence length="84" mass="9139">MEQGCLSTIRGCCIIFQRMRNCAFVSSFASLFLHGSPIRPPSLPPLNDGTINVIITLSVDRGLPTNTPISWDLSLPTLLHVVST</sequence>